<feature type="domain" description="ChrR-like cupin" evidence="2">
    <location>
        <begin position="34"/>
        <end position="130"/>
    </location>
</feature>
<dbReference type="EMBL" id="VLLF01000010">
    <property type="protein sequence ID" value="TWI81851.1"/>
    <property type="molecule type" value="Genomic_DNA"/>
</dbReference>
<sequence>MLMLSPFKSLLAAAGLIAFTALAQAGGSHGDGHIFKFEDVAWEHARVEGVEMAILWGNEADETAVSAFRIQPGASIPPHTHTNDYWGLAVQGTWVHIDADGQEMRTGQDAYGRIKGGDLHADRCAGPEVCINILDFDGARDIAFPE</sequence>
<evidence type="ECO:0000259" key="2">
    <source>
        <dbReference type="Pfam" id="PF12973"/>
    </source>
</evidence>
<dbReference type="Pfam" id="PF12973">
    <property type="entry name" value="Cupin_7"/>
    <property type="match status" value="1"/>
</dbReference>
<evidence type="ECO:0000313" key="3">
    <source>
        <dbReference type="EMBL" id="TWI81851.1"/>
    </source>
</evidence>
<reference evidence="3 4" key="1">
    <citation type="submission" date="2019-07" db="EMBL/GenBank/DDBJ databases">
        <title>Genomic Encyclopedia of Archaeal and Bacterial Type Strains, Phase II (KMG-II): from individual species to whole genera.</title>
        <authorList>
            <person name="Goeker M."/>
        </authorList>
    </citation>
    <scope>NUCLEOTIDE SEQUENCE [LARGE SCALE GENOMIC DNA]</scope>
    <source>
        <strain evidence="3 4">ATCC BAA-252</strain>
    </source>
</reference>
<dbReference type="Proteomes" id="UP000320593">
    <property type="component" value="Unassembled WGS sequence"/>
</dbReference>
<name>A0A562SKN1_9HYPH</name>
<evidence type="ECO:0000256" key="1">
    <source>
        <dbReference type="SAM" id="SignalP"/>
    </source>
</evidence>
<evidence type="ECO:0000313" key="4">
    <source>
        <dbReference type="Proteomes" id="UP000320593"/>
    </source>
</evidence>
<protein>
    <recommendedName>
        <fullName evidence="2">ChrR-like cupin domain-containing protein</fullName>
    </recommendedName>
</protein>
<feature type="signal peptide" evidence="1">
    <location>
        <begin position="1"/>
        <end position="23"/>
    </location>
</feature>
<keyword evidence="1" id="KW-0732">Signal</keyword>
<accession>A0A562SKN1</accession>
<comment type="caution">
    <text evidence="3">The sequence shown here is derived from an EMBL/GenBank/DDBJ whole genome shotgun (WGS) entry which is preliminary data.</text>
</comment>
<gene>
    <name evidence="3" type="ORF">JM93_03813</name>
</gene>
<dbReference type="RefSeq" id="WP_145346452.1">
    <property type="nucleotide sequence ID" value="NZ_SMLY01000070.1"/>
</dbReference>
<dbReference type="AlphaFoldDB" id="A0A562SKN1"/>
<keyword evidence="4" id="KW-1185">Reference proteome</keyword>
<dbReference type="InterPro" id="IPR011051">
    <property type="entry name" value="RmlC_Cupin_sf"/>
</dbReference>
<dbReference type="InterPro" id="IPR025979">
    <property type="entry name" value="ChrR-like_cupin_dom"/>
</dbReference>
<dbReference type="Gene3D" id="2.60.120.10">
    <property type="entry name" value="Jelly Rolls"/>
    <property type="match status" value="1"/>
</dbReference>
<feature type="chain" id="PRO_5021936862" description="ChrR-like cupin domain-containing protein" evidence="1">
    <location>
        <begin position="24"/>
        <end position="146"/>
    </location>
</feature>
<dbReference type="OrthoDB" id="7862720at2"/>
<proteinExistence type="predicted"/>
<organism evidence="3 4">
    <name type="scientific">Roseibium hamelinense</name>
    <dbReference type="NCBI Taxonomy" id="150831"/>
    <lineage>
        <taxon>Bacteria</taxon>
        <taxon>Pseudomonadati</taxon>
        <taxon>Pseudomonadota</taxon>
        <taxon>Alphaproteobacteria</taxon>
        <taxon>Hyphomicrobiales</taxon>
        <taxon>Stappiaceae</taxon>
        <taxon>Roseibium</taxon>
    </lineage>
</organism>
<dbReference type="SUPFAM" id="SSF51182">
    <property type="entry name" value="RmlC-like cupins"/>
    <property type="match status" value="1"/>
</dbReference>
<dbReference type="InterPro" id="IPR014710">
    <property type="entry name" value="RmlC-like_jellyroll"/>
</dbReference>